<keyword evidence="3" id="KW-1185">Reference proteome</keyword>
<accession>A0A0D7AYJ4</accession>
<dbReference type="PANTHER" id="PTHR37332:SF1">
    <property type="entry name" value="ELMO DOMAIN-CONTAINING PROTEIN"/>
    <property type="match status" value="1"/>
</dbReference>
<dbReference type="STRING" id="1314674.A0A0D7AYJ4"/>
<dbReference type="Proteomes" id="UP000054007">
    <property type="component" value="Unassembled WGS sequence"/>
</dbReference>
<dbReference type="EMBL" id="KN880795">
    <property type="protein sequence ID" value="KIY62331.1"/>
    <property type="molecule type" value="Genomic_DNA"/>
</dbReference>
<dbReference type="OrthoDB" id="14339at2759"/>
<reference evidence="2 3" key="1">
    <citation type="journal article" date="2015" name="Fungal Genet. Biol.">
        <title>Evolution of novel wood decay mechanisms in Agaricales revealed by the genome sequences of Fistulina hepatica and Cylindrobasidium torrendii.</title>
        <authorList>
            <person name="Floudas D."/>
            <person name="Held B.W."/>
            <person name="Riley R."/>
            <person name="Nagy L.G."/>
            <person name="Koehler G."/>
            <person name="Ransdell A.S."/>
            <person name="Younus H."/>
            <person name="Chow J."/>
            <person name="Chiniquy J."/>
            <person name="Lipzen A."/>
            <person name="Tritt A."/>
            <person name="Sun H."/>
            <person name="Haridas S."/>
            <person name="LaButti K."/>
            <person name="Ohm R.A."/>
            <person name="Kues U."/>
            <person name="Blanchette R.A."/>
            <person name="Grigoriev I.V."/>
            <person name="Minto R.E."/>
            <person name="Hibbett D.S."/>
        </authorList>
    </citation>
    <scope>NUCLEOTIDE SEQUENCE [LARGE SCALE GENOMIC DNA]</scope>
    <source>
        <strain evidence="2 3">FP15055 ss-10</strain>
    </source>
</reference>
<feature type="compositionally biased region" description="Pro residues" evidence="1">
    <location>
        <begin position="39"/>
        <end position="53"/>
    </location>
</feature>
<gene>
    <name evidence="2" type="ORF">CYLTODRAFT_494709</name>
</gene>
<feature type="region of interest" description="Disordered" evidence="1">
    <location>
        <begin position="1"/>
        <end position="55"/>
    </location>
</feature>
<feature type="compositionally biased region" description="Polar residues" evidence="1">
    <location>
        <begin position="12"/>
        <end position="33"/>
    </location>
</feature>
<organism evidence="2 3">
    <name type="scientific">Cylindrobasidium torrendii FP15055 ss-10</name>
    <dbReference type="NCBI Taxonomy" id="1314674"/>
    <lineage>
        <taxon>Eukaryota</taxon>
        <taxon>Fungi</taxon>
        <taxon>Dikarya</taxon>
        <taxon>Basidiomycota</taxon>
        <taxon>Agaricomycotina</taxon>
        <taxon>Agaricomycetes</taxon>
        <taxon>Agaricomycetidae</taxon>
        <taxon>Agaricales</taxon>
        <taxon>Marasmiineae</taxon>
        <taxon>Physalacriaceae</taxon>
        <taxon>Cylindrobasidium</taxon>
    </lineage>
</organism>
<dbReference type="PANTHER" id="PTHR37332">
    <property type="entry name" value="EXPRESSED PROTEIN"/>
    <property type="match status" value="1"/>
</dbReference>
<protein>
    <submittedName>
        <fullName evidence="2">Uncharacterized protein</fullName>
    </submittedName>
</protein>
<sequence length="318" mass="35347">MADRPMMRRKSSAQNLLSTFTSRPSNISPSTLAGATMSPPLPPLPDLEAPTPPDDTSIEYLRDLVQKRIITLTYMRNMHEGHSHWFHTIYLSKSDIERDLDSAESQRRYVRFTVLGMSLGNLLDIHHAPDLLRGLFNTLTEWEQVREEGTTNSKLRQAPKKLFRNRGNTTLRGRPAELYVDASGESSSLAVPHIPFQLDYHHTLIALLDVLSEVYAKLSRILGSPPTSRMMGPLGPLSPHPGVADLIKPDDSLFCIVNATATTPMSAAAQALPDADAILKIDTKLRKITGALTKELDNIARQSIKNELETLDPRLELS</sequence>
<dbReference type="AlphaFoldDB" id="A0A0D7AYJ4"/>
<name>A0A0D7AYJ4_9AGAR</name>
<evidence type="ECO:0000256" key="1">
    <source>
        <dbReference type="SAM" id="MobiDB-lite"/>
    </source>
</evidence>
<evidence type="ECO:0000313" key="3">
    <source>
        <dbReference type="Proteomes" id="UP000054007"/>
    </source>
</evidence>
<proteinExistence type="predicted"/>
<evidence type="ECO:0000313" key="2">
    <source>
        <dbReference type="EMBL" id="KIY62331.1"/>
    </source>
</evidence>